<dbReference type="GO" id="GO:0005975">
    <property type="term" value="P:carbohydrate metabolic process"/>
    <property type="evidence" value="ECO:0007669"/>
    <property type="project" value="InterPro"/>
</dbReference>
<accession>X1G5Y1</accession>
<dbReference type="SUPFAM" id="SSF48208">
    <property type="entry name" value="Six-hairpin glycosidases"/>
    <property type="match status" value="1"/>
</dbReference>
<dbReference type="AlphaFoldDB" id="X1G5Y1"/>
<reference evidence="2" key="1">
    <citation type="journal article" date="2014" name="Front. Microbiol.">
        <title>High frequency of phylogenetically diverse reductive dehalogenase-homologous genes in deep subseafloor sedimentary metagenomes.</title>
        <authorList>
            <person name="Kawai M."/>
            <person name="Futagami T."/>
            <person name="Toyoda A."/>
            <person name="Takaki Y."/>
            <person name="Nishi S."/>
            <person name="Hori S."/>
            <person name="Arai W."/>
            <person name="Tsubouchi T."/>
            <person name="Morono Y."/>
            <person name="Uchiyama I."/>
            <person name="Ito T."/>
            <person name="Fujiyama A."/>
            <person name="Inagaki F."/>
            <person name="Takami H."/>
        </authorList>
    </citation>
    <scope>NUCLEOTIDE SEQUENCE</scope>
    <source>
        <strain evidence="2">Expedition CK06-06</strain>
    </source>
</reference>
<organism evidence="2">
    <name type="scientific">marine sediment metagenome</name>
    <dbReference type="NCBI Taxonomy" id="412755"/>
    <lineage>
        <taxon>unclassified sequences</taxon>
        <taxon>metagenomes</taxon>
        <taxon>ecological metagenomes</taxon>
    </lineage>
</organism>
<dbReference type="Pfam" id="PF18961">
    <property type="entry name" value="DUF5703_N"/>
    <property type="match status" value="1"/>
</dbReference>
<evidence type="ECO:0000313" key="2">
    <source>
        <dbReference type="EMBL" id="GAH52632.1"/>
    </source>
</evidence>
<dbReference type="EMBL" id="BARU01024728">
    <property type="protein sequence ID" value="GAH52632.1"/>
    <property type="molecule type" value="Genomic_DNA"/>
</dbReference>
<evidence type="ECO:0000259" key="1">
    <source>
        <dbReference type="Pfam" id="PF18961"/>
    </source>
</evidence>
<name>X1G5Y1_9ZZZZ</name>
<gene>
    <name evidence="2" type="ORF">S03H2_39942</name>
</gene>
<protein>
    <recommendedName>
        <fullName evidence="1">DUF5703 domain-containing protein</fullName>
    </recommendedName>
</protein>
<proteinExistence type="predicted"/>
<comment type="caution">
    <text evidence="2">The sequence shown here is derived from an EMBL/GenBank/DDBJ whole genome shotgun (WGS) entry which is preliminary data.</text>
</comment>
<feature type="non-terminal residue" evidence="2">
    <location>
        <position position="256"/>
    </location>
</feature>
<dbReference type="InterPro" id="IPR043757">
    <property type="entry name" value="DUF5703_N"/>
</dbReference>
<feature type="domain" description="DUF5703" evidence="1">
    <location>
        <begin position="2"/>
        <end position="141"/>
    </location>
</feature>
<dbReference type="InterPro" id="IPR008928">
    <property type="entry name" value="6-hairpin_glycosidase_sf"/>
</dbReference>
<sequence length="256" mass="30270">MYPDNVEHRDNTVLWYHRNNNDDLLFDKEVQQQELEEVKGQMWNPLKNRTFGGLMKGDGMVSAGTSSGRYASTDFKAWKLRSQSAKKSHRLRIYLHNAQSETIEQWKDGLDRLVDDADRSDESAWNKHQVWWRQFWERSHVFINFDSGIPAAVYRKPDANDKAWQLGRNYQLFRYMLGCNAYGKWPTKFNGSFFTYDPVFVRNKRGVKTESPDFRTWGGGSFTAQNQRLVYWPMLKNGDFDMMPSQFEFYRRALPA</sequence>